<sequence length="566" mass="62089">MNQPTFRSPAGRTLVVFGDPSLLTMDRMEEFGRRIDTDPRIASLSLTANSELSDRWLRSSAPMGPVVAIAHDAQDLVGELPQESDEEALRAWCTAASERGLWHDWWLSNHRDVARAEIVVHESQIDTNEANDPSSSHFATTHTQALKARNLDLAIDATWLGPHQTGAQVLTTAAIEALARDERIAKITLFGIDELPVYAKHLATLAKVRLSAADESAFDEPADVVWYPNQIDGRSDISTARDYGRRVVTTYLDLIAYDIPRYHGSTDAWNAYRSMQRRIALSVDGVTTISADVAHRLQEETPRLEHDRVQPITLGLDHITAENAPDQPDSDLNDLVKNLGDKRFVLVLGNDFQHKNRDFAIAVWQQVLQAGEACELVLAGLHVKSSSSKQGEEELLAKHVDLRGSAHTIGHVTPASREWLLANAHAVLYPSSAEGFGFVPYEAAALGTPTTFASFGPLKEVSGVNTTPKLWTIDAFAKDLTALLSDPQAADLRIAHLQAAIAQHTWDGFARTLIDFFQHVIAMPTVFTSTVAGTAAADSALASIMSSKAYRATEKLRKVKNKFSKG</sequence>
<protein>
    <submittedName>
        <fullName evidence="2">Unannotated protein</fullName>
    </submittedName>
</protein>
<dbReference type="SUPFAM" id="SSF53756">
    <property type="entry name" value="UDP-Glycosyltransferase/glycogen phosphorylase"/>
    <property type="match status" value="1"/>
</dbReference>
<name>A0A6J7S754_9ZZZZ</name>
<gene>
    <name evidence="2" type="ORF">UFOPK4237_00541</name>
</gene>
<evidence type="ECO:0000313" key="2">
    <source>
        <dbReference type="EMBL" id="CAB5036887.1"/>
    </source>
</evidence>
<dbReference type="Pfam" id="PF00534">
    <property type="entry name" value="Glycos_transf_1"/>
    <property type="match status" value="1"/>
</dbReference>
<dbReference type="Gene3D" id="3.40.50.2000">
    <property type="entry name" value="Glycogen Phosphorylase B"/>
    <property type="match status" value="1"/>
</dbReference>
<feature type="domain" description="Glycosyl transferase family 1" evidence="1">
    <location>
        <begin position="340"/>
        <end position="489"/>
    </location>
</feature>
<reference evidence="2" key="1">
    <citation type="submission" date="2020-05" db="EMBL/GenBank/DDBJ databases">
        <authorList>
            <person name="Chiriac C."/>
            <person name="Salcher M."/>
            <person name="Ghai R."/>
            <person name="Kavagutti S V."/>
        </authorList>
    </citation>
    <scope>NUCLEOTIDE SEQUENCE</scope>
</reference>
<accession>A0A6J7S754</accession>
<dbReference type="GO" id="GO:0016757">
    <property type="term" value="F:glycosyltransferase activity"/>
    <property type="evidence" value="ECO:0007669"/>
    <property type="project" value="InterPro"/>
</dbReference>
<proteinExistence type="predicted"/>
<evidence type="ECO:0000259" key="1">
    <source>
        <dbReference type="Pfam" id="PF00534"/>
    </source>
</evidence>
<dbReference type="InterPro" id="IPR001296">
    <property type="entry name" value="Glyco_trans_1"/>
</dbReference>
<dbReference type="PANTHER" id="PTHR46401:SF8">
    <property type="entry name" value="BLL6006 PROTEIN"/>
    <property type="match status" value="1"/>
</dbReference>
<dbReference type="PANTHER" id="PTHR46401">
    <property type="entry name" value="GLYCOSYLTRANSFERASE WBBK-RELATED"/>
    <property type="match status" value="1"/>
</dbReference>
<organism evidence="2">
    <name type="scientific">freshwater metagenome</name>
    <dbReference type="NCBI Taxonomy" id="449393"/>
    <lineage>
        <taxon>unclassified sequences</taxon>
        <taxon>metagenomes</taxon>
        <taxon>ecological metagenomes</taxon>
    </lineage>
</organism>
<dbReference type="EMBL" id="CAFBPZ010000024">
    <property type="protein sequence ID" value="CAB5036887.1"/>
    <property type="molecule type" value="Genomic_DNA"/>
</dbReference>
<dbReference type="AlphaFoldDB" id="A0A6J7S754"/>